<feature type="transmembrane region" description="Helical" evidence="1">
    <location>
        <begin position="31"/>
        <end position="49"/>
    </location>
</feature>
<sequence>MSGKARGLIALVSFVASFVMFSLIYGLKTDTWYYVLMASVIPVFGFLYVDSWLKNMDYTNPRDGRHPRHQRDLE</sequence>
<evidence type="ECO:0000313" key="3">
    <source>
        <dbReference type="Proteomes" id="UP000076927"/>
    </source>
</evidence>
<keyword evidence="1" id="KW-0812">Transmembrane</keyword>
<evidence type="ECO:0000256" key="1">
    <source>
        <dbReference type="SAM" id="Phobius"/>
    </source>
</evidence>
<accession>A0A172TLJ0</accession>
<dbReference type="AlphaFoldDB" id="A0A172TLJ0"/>
<reference evidence="2 3" key="1">
    <citation type="submission" date="2015-01" db="EMBL/GenBank/DDBJ databases">
        <title>Paenibacillus swuensis/DY6/whole genome sequencing.</title>
        <authorList>
            <person name="Kim M.K."/>
            <person name="Srinivasan S."/>
            <person name="Lee J.-J."/>
        </authorList>
    </citation>
    <scope>NUCLEOTIDE SEQUENCE [LARGE SCALE GENOMIC DNA]</scope>
    <source>
        <strain evidence="2 3">DY6</strain>
    </source>
</reference>
<proteinExistence type="predicted"/>
<dbReference type="STRING" id="1178515.SY83_18335"/>
<organism evidence="2 3">
    <name type="scientific">Paenibacillus swuensis</name>
    <dbReference type="NCBI Taxonomy" id="1178515"/>
    <lineage>
        <taxon>Bacteria</taxon>
        <taxon>Bacillati</taxon>
        <taxon>Bacillota</taxon>
        <taxon>Bacilli</taxon>
        <taxon>Bacillales</taxon>
        <taxon>Paenibacillaceae</taxon>
        <taxon>Paenibacillus</taxon>
    </lineage>
</organism>
<dbReference type="PATRIC" id="fig|1178515.4.peg.3697"/>
<gene>
    <name evidence="2" type="ORF">SY83_18335</name>
</gene>
<dbReference type="Proteomes" id="UP000076927">
    <property type="component" value="Chromosome"/>
</dbReference>
<dbReference type="RefSeq" id="WP_068609149.1">
    <property type="nucleotide sequence ID" value="NZ_CP011388.1"/>
</dbReference>
<keyword evidence="1" id="KW-1133">Transmembrane helix</keyword>
<evidence type="ECO:0000313" key="2">
    <source>
        <dbReference type="EMBL" id="ANE47925.1"/>
    </source>
</evidence>
<dbReference type="EMBL" id="CP011388">
    <property type="protein sequence ID" value="ANE47925.1"/>
    <property type="molecule type" value="Genomic_DNA"/>
</dbReference>
<keyword evidence="1" id="KW-0472">Membrane</keyword>
<dbReference type="KEGG" id="pswu:SY83_18335"/>
<keyword evidence="3" id="KW-1185">Reference proteome</keyword>
<feature type="transmembrane region" description="Helical" evidence="1">
    <location>
        <begin position="7"/>
        <end position="25"/>
    </location>
</feature>
<name>A0A172TLJ0_9BACL</name>
<protein>
    <submittedName>
        <fullName evidence="2">Uncharacterized protein</fullName>
    </submittedName>
</protein>